<accession>A0A917XYI1</accession>
<dbReference type="CDD" id="cd00093">
    <property type="entry name" value="HTH_XRE"/>
    <property type="match status" value="1"/>
</dbReference>
<dbReference type="PROSITE" id="PS50943">
    <property type="entry name" value="HTH_CROC1"/>
    <property type="match status" value="1"/>
</dbReference>
<keyword evidence="3" id="KW-1185">Reference proteome</keyword>
<dbReference type="EMBL" id="BMOS01000014">
    <property type="protein sequence ID" value="GGN59526.1"/>
    <property type="molecule type" value="Genomic_DNA"/>
</dbReference>
<evidence type="ECO:0000313" key="2">
    <source>
        <dbReference type="EMBL" id="GGN59526.1"/>
    </source>
</evidence>
<gene>
    <name evidence="2" type="ORF">GCM10007971_22710</name>
</gene>
<dbReference type="InterPro" id="IPR010982">
    <property type="entry name" value="Lambda_DNA-bd_dom_sf"/>
</dbReference>
<evidence type="ECO:0000259" key="1">
    <source>
        <dbReference type="PROSITE" id="PS50943"/>
    </source>
</evidence>
<evidence type="ECO:0000313" key="3">
    <source>
        <dbReference type="Proteomes" id="UP000624041"/>
    </source>
</evidence>
<dbReference type="SUPFAM" id="SSF47413">
    <property type="entry name" value="lambda repressor-like DNA-binding domains"/>
    <property type="match status" value="1"/>
</dbReference>
<dbReference type="Pfam" id="PF13443">
    <property type="entry name" value="HTH_26"/>
    <property type="match status" value="1"/>
</dbReference>
<sequence length="63" mass="7077">MSDDLSIRVRNELYKKKMKHGELAKLLGISGPYLSDILSGKRTGPKAQEHIKRICAILNIRGD</sequence>
<dbReference type="Proteomes" id="UP000624041">
    <property type="component" value="Unassembled WGS sequence"/>
</dbReference>
<dbReference type="AlphaFoldDB" id="A0A917XYI1"/>
<name>A0A917XYI1_9BACI</name>
<reference evidence="2" key="1">
    <citation type="journal article" date="2014" name="Int. J. Syst. Evol. Microbiol.">
        <title>Complete genome sequence of Corynebacterium casei LMG S-19264T (=DSM 44701T), isolated from a smear-ripened cheese.</title>
        <authorList>
            <consortium name="US DOE Joint Genome Institute (JGI-PGF)"/>
            <person name="Walter F."/>
            <person name="Albersmeier A."/>
            <person name="Kalinowski J."/>
            <person name="Ruckert C."/>
        </authorList>
    </citation>
    <scope>NUCLEOTIDE SEQUENCE</scope>
    <source>
        <strain evidence="2">JCM 17251</strain>
    </source>
</reference>
<dbReference type="InterPro" id="IPR001387">
    <property type="entry name" value="Cro/C1-type_HTH"/>
</dbReference>
<reference evidence="2" key="2">
    <citation type="submission" date="2020-09" db="EMBL/GenBank/DDBJ databases">
        <authorList>
            <person name="Sun Q."/>
            <person name="Ohkuma M."/>
        </authorList>
    </citation>
    <scope>NUCLEOTIDE SEQUENCE</scope>
    <source>
        <strain evidence="2">JCM 17251</strain>
    </source>
</reference>
<dbReference type="RefSeq" id="WP_188857432.1">
    <property type="nucleotide sequence ID" value="NZ_BMOS01000014.1"/>
</dbReference>
<feature type="domain" description="HTH cro/C1-type" evidence="1">
    <location>
        <begin position="22"/>
        <end position="60"/>
    </location>
</feature>
<proteinExistence type="predicted"/>
<dbReference type="Gene3D" id="1.10.260.40">
    <property type="entry name" value="lambda repressor-like DNA-binding domains"/>
    <property type="match status" value="1"/>
</dbReference>
<comment type="caution">
    <text evidence="2">The sequence shown here is derived from an EMBL/GenBank/DDBJ whole genome shotgun (WGS) entry which is preliminary data.</text>
</comment>
<protein>
    <submittedName>
        <fullName evidence="2">Transcriptional regulator</fullName>
    </submittedName>
</protein>
<organism evidence="2 3">
    <name type="scientific">Oceanobacillus indicireducens</name>
    <dbReference type="NCBI Taxonomy" id="1004261"/>
    <lineage>
        <taxon>Bacteria</taxon>
        <taxon>Bacillati</taxon>
        <taxon>Bacillota</taxon>
        <taxon>Bacilli</taxon>
        <taxon>Bacillales</taxon>
        <taxon>Bacillaceae</taxon>
        <taxon>Oceanobacillus</taxon>
    </lineage>
</organism>
<dbReference type="GO" id="GO:0003677">
    <property type="term" value="F:DNA binding"/>
    <property type="evidence" value="ECO:0007669"/>
    <property type="project" value="InterPro"/>
</dbReference>